<evidence type="ECO:0000313" key="2">
    <source>
        <dbReference type="Proteomes" id="UP000824120"/>
    </source>
</evidence>
<evidence type="ECO:0000313" key="1">
    <source>
        <dbReference type="EMBL" id="KAG5576397.1"/>
    </source>
</evidence>
<sequence length="141" mass="15707">MDVLQDLSYGSDWSIQANRHIFIVKLSPEVRHFCQKFLLTSVKTIVMVTVGFDEKTGLMSRSNEPQSGETPHFADFCVTGKPTHFQGLTSPGVGKPPVLPIFISSIVNGSFADPDFRCHFRQNFSWTSVKTLAMEPIDLDG</sequence>
<accession>A0A9J5WLZ8</accession>
<dbReference type="Proteomes" id="UP000824120">
    <property type="component" value="Chromosome 11"/>
</dbReference>
<proteinExistence type="predicted"/>
<gene>
    <name evidence="1" type="ORF">H5410_056531</name>
</gene>
<dbReference type="AlphaFoldDB" id="A0A9J5WLZ8"/>
<comment type="caution">
    <text evidence="1">The sequence shown here is derived from an EMBL/GenBank/DDBJ whole genome shotgun (WGS) entry which is preliminary data.</text>
</comment>
<organism evidence="1 2">
    <name type="scientific">Solanum commersonii</name>
    <name type="common">Commerson's wild potato</name>
    <name type="synonym">Commerson's nightshade</name>
    <dbReference type="NCBI Taxonomy" id="4109"/>
    <lineage>
        <taxon>Eukaryota</taxon>
        <taxon>Viridiplantae</taxon>
        <taxon>Streptophyta</taxon>
        <taxon>Embryophyta</taxon>
        <taxon>Tracheophyta</taxon>
        <taxon>Spermatophyta</taxon>
        <taxon>Magnoliopsida</taxon>
        <taxon>eudicotyledons</taxon>
        <taxon>Gunneridae</taxon>
        <taxon>Pentapetalae</taxon>
        <taxon>asterids</taxon>
        <taxon>lamiids</taxon>
        <taxon>Solanales</taxon>
        <taxon>Solanaceae</taxon>
        <taxon>Solanoideae</taxon>
        <taxon>Solaneae</taxon>
        <taxon>Solanum</taxon>
    </lineage>
</organism>
<keyword evidence="2" id="KW-1185">Reference proteome</keyword>
<dbReference type="EMBL" id="JACXVP010000011">
    <property type="protein sequence ID" value="KAG5576397.1"/>
    <property type="molecule type" value="Genomic_DNA"/>
</dbReference>
<name>A0A9J5WLZ8_SOLCO</name>
<reference evidence="1 2" key="1">
    <citation type="submission" date="2020-09" db="EMBL/GenBank/DDBJ databases">
        <title>De no assembly of potato wild relative species, Solanum commersonii.</title>
        <authorList>
            <person name="Cho K."/>
        </authorList>
    </citation>
    <scope>NUCLEOTIDE SEQUENCE [LARGE SCALE GENOMIC DNA]</scope>
    <source>
        <strain evidence="1">LZ3.2</strain>
        <tissue evidence="1">Leaf</tissue>
    </source>
</reference>
<protein>
    <submittedName>
        <fullName evidence="1">Uncharacterized protein</fullName>
    </submittedName>
</protein>